<dbReference type="RefSeq" id="WP_344071621.1">
    <property type="nucleotide sequence ID" value="NZ_BAAAPL010000002.1"/>
</dbReference>
<evidence type="ECO:0000256" key="2">
    <source>
        <dbReference type="ARBA" id="ARBA00022692"/>
    </source>
</evidence>
<comment type="subcellular location">
    <subcellularLocation>
        <location evidence="1">Membrane</location>
        <topology evidence="1">Multi-pass membrane protein</topology>
    </subcellularLocation>
</comment>
<evidence type="ECO:0000313" key="7">
    <source>
        <dbReference type="EMBL" id="GAA1700292.1"/>
    </source>
</evidence>
<evidence type="ECO:0000256" key="1">
    <source>
        <dbReference type="ARBA" id="ARBA00004141"/>
    </source>
</evidence>
<dbReference type="Proteomes" id="UP001501690">
    <property type="component" value="Unassembled WGS sequence"/>
</dbReference>
<accession>A0ABP4UAL3</accession>
<dbReference type="PANTHER" id="PTHR30520:SF8">
    <property type="entry name" value="NITRITE TRANSPORTER NIRC"/>
    <property type="match status" value="1"/>
</dbReference>
<dbReference type="Gene3D" id="1.20.1080.10">
    <property type="entry name" value="Glycerol uptake facilitator protein"/>
    <property type="match status" value="1"/>
</dbReference>
<evidence type="ECO:0000256" key="4">
    <source>
        <dbReference type="ARBA" id="ARBA00023136"/>
    </source>
</evidence>
<dbReference type="InterPro" id="IPR023271">
    <property type="entry name" value="Aquaporin-like"/>
</dbReference>
<sequence length="277" mass="28393">MRTIEQTLAVQADAAIHKVDGMRHPLRFTVSGMLAGAYVGIAVVLMLNAAGPLAAADSGWAKLVSGLVFGVALTLVVFAGAELVTSSMMTLTQGALMRAVGVGSAAGGVGFTFAANLLGAAAFGTLIAFSGILHANPAAASMLDAMLEAKAYESPLELFVRGILCNVLVCVAIWMCARLTTDGPKLAVIFWALLAFITSGFEHVVANMTTFTLGLATGVPSATWASFGTNMLWVGLGNLVGGAVIVGLAYWVVGGSPRVSPVPDTVPAHVDAARMDR</sequence>
<feature type="transmembrane region" description="Helical" evidence="6">
    <location>
        <begin position="105"/>
        <end position="133"/>
    </location>
</feature>
<dbReference type="InterPro" id="IPR000292">
    <property type="entry name" value="For/NO2_transpt"/>
</dbReference>
<evidence type="ECO:0000256" key="3">
    <source>
        <dbReference type="ARBA" id="ARBA00022989"/>
    </source>
</evidence>
<proteinExistence type="inferred from homology"/>
<evidence type="ECO:0000256" key="6">
    <source>
        <dbReference type="SAM" id="Phobius"/>
    </source>
</evidence>
<organism evidence="7 8">
    <name type="scientific">Microbacterium sediminicola</name>
    <dbReference type="NCBI Taxonomy" id="415210"/>
    <lineage>
        <taxon>Bacteria</taxon>
        <taxon>Bacillati</taxon>
        <taxon>Actinomycetota</taxon>
        <taxon>Actinomycetes</taxon>
        <taxon>Micrococcales</taxon>
        <taxon>Microbacteriaceae</taxon>
        <taxon>Microbacterium</taxon>
    </lineage>
</organism>
<protein>
    <submittedName>
        <fullName evidence="7">Formate/nitrite transporter family protein</fullName>
    </submittedName>
</protein>
<dbReference type="InterPro" id="IPR024002">
    <property type="entry name" value="For/NO2_transpt_CS"/>
</dbReference>
<keyword evidence="3 6" id="KW-1133">Transmembrane helix</keyword>
<evidence type="ECO:0000313" key="8">
    <source>
        <dbReference type="Proteomes" id="UP001501690"/>
    </source>
</evidence>
<dbReference type="Pfam" id="PF01226">
    <property type="entry name" value="Form_Nir_trans"/>
    <property type="match status" value="1"/>
</dbReference>
<feature type="transmembrane region" description="Helical" evidence="6">
    <location>
        <begin position="231"/>
        <end position="253"/>
    </location>
</feature>
<keyword evidence="2 6" id="KW-0812">Transmembrane</keyword>
<keyword evidence="8" id="KW-1185">Reference proteome</keyword>
<name>A0ABP4UAL3_9MICO</name>
<reference evidence="8" key="1">
    <citation type="journal article" date="2019" name="Int. J. Syst. Evol. Microbiol.">
        <title>The Global Catalogue of Microorganisms (GCM) 10K type strain sequencing project: providing services to taxonomists for standard genome sequencing and annotation.</title>
        <authorList>
            <consortium name="The Broad Institute Genomics Platform"/>
            <consortium name="The Broad Institute Genome Sequencing Center for Infectious Disease"/>
            <person name="Wu L."/>
            <person name="Ma J."/>
        </authorList>
    </citation>
    <scope>NUCLEOTIDE SEQUENCE [LARGE SCALE GENOMIC DNA]</scope>
    <source>
        <strain evidence="8">JCM 15577</strain>
    </source>
</reference>
<feature type="transmembrane region" description="Helical" evidence="6">
    <location>
        <begin position="63"/>
        <end position="84"/>
    </location>
</feature>
<feature type="transmembrane region" description="Helical" evidence="6">
    <location>
        <begin position="189"/>
        <end position="211"/>
    </location>
</feature>
<comment type="caution">
    <text evidence="7">The sequence shown here is derived from an EMBL/GenBank/DDBJ whole genome shotgun (WGS) entry which is preliminary data.</text>
</comment>
<dbReference type="PROSITE" id="PS01006">
    <property type="entry name" value="FORMATE_NITRITE_TP_2"/>
    <property type="match status" value="1"/>
</dbReference>
<keyword evidence="4 6" id="KW-0472">Membrane</keyword>
<feature type="transmembrane region" description="Helical" evidence="6">
    <location>
        <begin position="158"/>
        <end position="177"/>
    </location>
</feature>
<gene>
    <name evidence="7" type="ORF">GCM10009808_17340</name>
</gene>
<evidence type="ECO:0000256" key="5">
    <source>
        <dbReference type="ARBA" id="ARBA00049660"/>
    </source>
</evidence>
<feature type="transmembrane region" description="Helical" evidence="6">
    <location>
        <begin position="28"/>
        <end position="51"/>
    </location>
</feature>
<dbReference type="EMBL" id="BAAAPL010000002">
    <property type="protein sequence ID" value="GAA1700292.1"/>
    <property type="molecule type" value="Genomic_DNA"/>
</dbReference>
<dbReference type="PANTHER" id="PTHR30520">
    <property type="entry name" value="FORMATE TRANSPORTER-RELATED"/>
    <property type="match status" value="1"/>
</dbReference>
<comment type="similarity">
    <text evidence="5">Belongs to the FNT transporter (TC 1.A.16) family.</text>
</comment>